<keyword evidence="2" id="KW-0560">Oxidoreductase</keyword>
<comment type="caution">
    <text evidence="3">The sequence shown here is derived from an EMBL/GenBank/DDBJ whole genome shotgun (WGS) entry which is preliminary data.</text>
</comment>
<dbReference type="PANTHER" id="PTHR42760">
    <property type="entry name" value="SHORT-CHAIN DEHYDROGENASES/REDUCTASES FAMILY MEMBER"/>
    <property type="match status" value="1"/>
</dbReference>
<dbReference type="PRINTS" id="PR00080">
    <property type="entry name" value="SDRFAMILY"/>
</dbReference>
<dbReference type="InterPro" id="IPR036291">
    <property type="entry name" value="NAD(P)-bd_dom_sf"/>
</dbReference>
<dbReference type="STRING" id="270498.CHK_2523"/>
<keyword evidence="4" id="KW-1185">Reference proteome</keyword>
<dbReference type="AlphaFoldDB" id="A0A0M2NHJ7"/>
<dbReference type="RefSeq" id="WP_046444344.1">
    <property type="nucleotide sequence ID" value="NZ_CAUERS010000107.1"/>
</dbReference>
<dbReference type="PRINTS" id="PR00081">
    <property type="entry name" value="GDHRDH"/>
</dbReference>
<gene>
    <name evidence="3" type="ORF">CHK_2523</name>
</gene>
<dbReference type="PANTHER" id="PTHR42760:SF115">
    <property type="entry name" value="3-OXOACYL-[ACYL-CARRIER-PROTEIN] REDUCTASE FABG"/>
    <property type="match status" value="1"/>
</dbReference>
<dbReference type="InterPro" id="IPR002347">
    <property type="entry name" value="SDR_fam"/>
</dbReference>
<dbReference type="OrthoDB" id="9803333at2"/>
<dbReference type="GO" id="GO:0008206">
    <property type="term" value="P:bile acid metabolic process"/>
    <property type="evidence" value="ECO:0007669"/>
    <property type="project" value="UniProtKB-ARBA"/>
</dbReference>
<name>A0A0M2NHJ7_9FIRM</name>
<dbReference type="PATRIC" id="fig|270498.16.peg.1269"/>
<reference evidence="3 4" key="1">
    <citation type="submission" date="2015-04" db="EMBL/GenBank/DDBJ databases">
        <title>Draft genome sequence of bacteremic isolate Catabacter hongkongensis type strain HKU16T.</title>
        <authorList>
            <person name="Lau S.K."/>
            <person name="Teng J.L."/>
            <person name="Huang Y."/>
            <person name="Curreem S.O."/>
            <person name="Tsui S.K."/>
            <person name="Woo P.C."/>
        </authorList>
    </citation>
    <scope>NUCLEOTIDE SEQUENCE [LARGE SCALE GENOMIC DNA]</scope>
    <source>
        <strain evidence="3 4">HKU16</strain>
    </source>
</reference>
<dbReference type="EMBL" id="LAYJ01000115">
    <property type="protein sequence ID" value="KKI49907.1"/>
    <property type="molecule type" value="Genomic_DNA"/>
</dbReference>
<protein>
    <submittedName>
        <fullName evidence="3">Short-chain dehydrogenase/reductase SDR</fullName>
    </submittedName>
</protein>
<evidence type="ECO:0000313" key="4">
    <source>
        <dbReference type="Proteomes" id="UP000034076"/>
    </source>
</evidence>
<proteinExistence type="inferred from homology"/>
<evidence type="ECO:0000256" key="1">
    <source>
        <dbReference type="ARBA" id="ARBA00006484"/>
    </source>
</evidence>
<sequence>MKNKFDLTGKVAVVTGAGQGLGEAFARSLSSAGAKVYLMARNARRLETTAKKISDETGNETYTCALDITDEQSVINACKTVVDTLGKIDVLVNNAAVGRSSERLENESLEEWNSIIGTNLTGTFLMMKHVGRVMIAQRSGKIINLASMTGKVAMRNPTIGAYDVSKSGIECLTRLMAGVWSEYGITVNSICPGYYMTDINKDYVKEHPDFYQDSLEQIPLKKWGEPADIGDMAVFLASSASDYMTGANVVTDGGYTIW</sequence>
<dbReference type="SUPFAM" id="SSF51735">
    <property type="entry name" value="NAD(P)-binding Rossmann-fold domains"/>
    <property type="match status" value="1"/>
</dbReference>
<comment type="similarity">
    <text evidence="1">Belongs to the short-chain dehydrogenases/reductases (SDR) family.</text>
</comment>
<dbReference type="GO" id="GO:0016616">
    <property type="term" value="F:oxidoreductase activity, acting on the CH-OH group of donors, NAD or NADP as acceptor"/>
    <property type="evidence" value="ECO:0007669"/>
    <property type="project" value="TreeGrafter"/>
</dbReference>
<dbReference type="FunFam" id="3.40.50.720:FF:000084">
    <property type="entry name" value="Short-chain dehydrogenase reductase"/>
    <property type="match status" value="1"/>
</dbReference>
<dbReference type="Pfam" id="PF13561">
    <property type="entry name" value="adh_short_C2"/>
    <property type="match status" value="1"/>
</dbReference>
<accession>A0A0M2NHJ7</accession>
<dbReference type="Proteomes" id="UP000034076">
    <property type="component" value="Unassembled WGS sequence"/>
</dbReference>
<evidence type="ECO:0000313" key="3">
    <source>
        <dbReference type="EMBL" id="KKI49907.1"/>
    </source>
</evidence>
<organism evidence="3 4">
    <name type="scientific">Christensenella hongkongensis</name>
    <dbReference type="NCBI Taxonomy" id="270498"/>
    <lineage>
        <taxon>Bacteria</taxon>
        <taxon>Bacillati</taxon>
        <taxon>Bacillota</taxon>
        <taxon>Clostridia</taxon>
        <taxon>Christensenellales</taxon>
        <taxon>Christensenellaceae</taxon>
        <taxon>Christensenella</taxon>
    </lineage>
</organism>
<dbReference type="Gene3D" id="3.40.50.720">
    <property type="entry name" value="NAD(P)-binding Rossmann-like Domain"/>
    <property type="match status" value="1"/>
</dbReference>
<evidence type="ECO:0000256" key="2">
    <source>
        <dbReference type="ARBA" id="ARBA00023002"/>
    </source>
</evidence>